<dbReference type="SMART" id="SM01012">
    <property type="entry name" value="ANTAR"/>
    <property type="match status" value="1"/>
</dbReference>
<dbReference type="SUPFAM" id="SSF52172">
    <property type="entry name" value="CheY-like"/>
    <property type="match status" value="1"/>
</dbReference>
<sequence length="262" mass="27496">MPGRTHSRPTCQIDAPTLGRGLAELAEQAAAGTPDSCGATATAVLAQDPLREAAEDPTTAATHPDLSALVSVQLNSGEGPILAALDTGRPAGADDLLHDDRWPCYRARALDAGVRSTATLPFACDGLTVTVSVYGLRPGPLKKAAQGVTGLLGDLATESMARDRLYRAALAQVGQLDEALRSRPVVDQACGIVMYVLGCDADQAFDLLRRLSQRSNRKLTELAETVVHTRGRGLEKNLIAFGRSAARGPGRPASAPDRDLPE</sequence>
<name>A0ABQ3U9G4_STRHY</name>
<dbReference type="Pfam" id="PF03861">
    <property type="entry name" value="ANTAR"/>
    <property type="match status" value="1"/>
</dbReference>
<dbReference type="InterPro" id="IPR036388">
    <property type="entry name" value="WH-like_DNA-bd_sf"/>
</dbReference>
<evidence type="ECO:0000313" key="5">
    <source>
        <dbReference type="Proteomes" id="UP001054854"/>
    </source>
</evidence>
<dbReference type="Proteomes" id="UP001054854">
    <property type="component" value="Unassembled WGS sequence"/>
</dbReference>
<feature type="domain" description="ANTAR" evidence="3">
    <location>
        <begin position="166"/>
        <end position="227"/>
    </location>
</feature>
<gene>
    <name evidence="4" type="ORF">TPA0910_66830</name>
</gene>
<dbReference type="Gene3D" id="1.10.10.10">
    <property type="entry name" value="Winged helix-like DNA-binding domain superfamily/Winged helix DNA-binding domain"/>
    <property type="match status" value="1"/>
</dbReference>
<comment type="caution">
    <text evidence="4">The sequence shown here is derived from an EMBL/GenBank/DDBJ whole genome shotgun (WGS) entry which is preliminary data.</text>
</comment>
<dbReference type="InterPro" id="IPR011006">
    <property type="entry name" value="CheY-like_superfamily"/>
</dbReference>
<proteinExistence type="predicted"/>
<dbReference type="PROSITE" id="PS50921">
    <property type="entry name" value="ANTAR"/>
    <property type="match status" value="1"/>
</dbReference>
<evidence type="ECO:0000259" key="3">
    <source>
        <dbReference type="PROSITE" id="PS50921"/>
    </source>
</evidence>
<dbReference type="SUPFAM" id="SSF55781">
    <property type="entry name" value="GAF domain-like"/>
    <property type="match status" value="1"/>
</dbReference>
<keyword evidence="5" id="KW-1185">Reference proteome</keyword>
<dbReference type="InterPro" id="IPR029016">
    <property type="entry name" value="GAF-like_dom_sf"/>
</dbReference>
<keyword evidence="1" id="KW-0805">Transcription regulation</keyword>
<protein>
    <recommendedName>
        <fullName evidence="3">ANTAR domain-containing protein</fullName>
    </recommendedName>
</protein>
<evidence type="ECO:0000256" key="1">
    <source>
        <dbReference type="ARBA" id="ARBA00023015"/>
    </source>
</evidence>
<organism evidence="4 5">
    <name type="scientific">Streptomyces hygroscopicus</name>
    <dbReference type="NCBI Taxonomy" id="1912"/>
    <lineage>
        <taxon>Bacteria</taxon>
        <taxon>Bacillati</taxon>
        <taxon>Actinomycetota</taxon>
        <taxon>Actinomycetes</taxon>
        <taxon>Kitasatosporales</taxon>
        <taxon>Streptomycetaceae</taxon>
        <taxon>Streptomyces</taxon>
        <taxon>Streptomyces violaceusniger group</taxon>
    </lineage>
</organism>
<dbReference type="InterPro" id="IPR005561">
    <property type="entry name" value="ANTAR"/>
</dbReference>
<keyword evidence="2" id="KW-0804">Transcription</keyword>
<accession>A0ABQ3U9G4</accession>
<evidence type="ECO:0000313" key="4">
    <source>
        <dbReference type="EMBL" id="GHJ32250.1"/>
    </source>
</evidence>
<dbReference type="Gene3D" id="3.30.450.40">
    <property type="match status" value="1"/>
</dbReference>
<dbReference type="RefSeq" id="WP_236258927.1">
    <property type="nucleotide sequence ID" value="NZ_BNEK01000005.1"/>
</dbReference>
<dbReference type="EMBL" id="BNEK01000005">
    <property type="protein sequence ID" value="GHJ32250.1"/>
    <property type="molecule type" value="Genomic_DNA"/>
</dbReference>
<reference evidence="4" key="1">
    <citation type="submission" date="2024-05" db="EMBL/GenBank/DDBJ databases">
        <title>Whole genome shotgun sequence of Streptomyces hygroscopicus NBRC 113678.</title>
        <authorList>
            <person name="Komaki H."/>
            <person name="Tamura T."/>
        </authorList>
    </citation>
    <scope>NUCLEOTIDE SEQUENCE</scope>
    <source>
        <strain evidence="4">N11-34</strain>
    </source>
</reference>
<evidence type="ECO:0000256" key="2">
    <source>
        <dbReference type="ARBA" id="ARBA00023163"/>
    </source>
</evidence>